<reference evidence="4" key="1">
    <citation type="submission" date="2016-07" db="EMBL/GenBank/DDBJ databases">
        <title>Nontailed viruses are major unrecognized killers of bacteria in the ocean.</title>
        <authorList>
            <person name="Kauffman K."/>
            <person name="Hussain F."/>
            <person name="Yang J."/>
            <person name="Arevalo P."/>
            <person name="Brown J."/>
            <person name="Cutler M."/>
            <person name="Kelly L."/>
            <person name="Polz M.F."/>
        </authorList>
    </citation>
    <scope>NUCLEOTIDE SEQUENCE [LARGE SCALE GENOMIC DNA]</scope>
    <source>
        <strain evidence="4">10N.222.48.A2</strain>
    </source>
</reference>
<keyword evidence="1" id="KW-0472">Membrane</keyword>
<keyword evidence="1" id="KW-0812">Transmembrane</keyword>
<gene>
    <name evidence="3" type="primary">traE</name>
    <name evidence="2" type="ORF">BCS92_17995</name>
    <name evidence="3" type="ORF">FC057_23515</name>
</gene>
<dbReference type="Proteomes" id="UP000308018">
    <property type="component" value="Unassembled WGS sequence"/>
</dbReference>
<dbReference type="NCBIfam" id="TIGR02761">
    <property type="entry name" value="TraE_TIGR"/>
    <property type="match status" value="1"/>
</dbReference>
<evidence type="ECO:0000313" key="2">
    <source>
        <dbReference type="EMBL" id="PMP12844.1"/>
    </source>
</evidence>
<accession>A0A2N7NG48</accession>
<dbReference type="EMBL" id="SYVV01000057">
    <property type="protein sequence ID" value="TKG27265.1"/>
    <property type="molecule type" value="Genomic_DNA"/>
</dbReference>
<evidence type="ECO:0000313" key="4">
    <source>
        <dbReference type="Proteomes" id="UP000235579"/>
    </source>
</evidence>
<evidence type="ECO:0000256" key="1">
    <source>
        <dbReference type="SAM" id="Phobius"/>
    </source>
</evidence>
<dbReference type="RefSeq" id="WP_016800277.1">
    <property type="nucleotide sequence ID" value="NZ_MDBG01000080.1"/>
</dbReference>
<proteinExistence type="predicted"/>
<reference evidence="2" key="2">
    <citation type="submission" date="2016-07" db="EMBL/GenBank/DDBJ databases">
        <authorList>
            <person name="Wan K."/>
            <person name="Booth B."/>
            <person name="Spirohn K."/>
            <person name="Hao T."/>
            <person name="Hu Y."/>
            <person name="Calderwood M."/>
            <person name="Hill D."/>
            <person name="Mohr S."/>
            <person name="Vidal M."/>
            <person name="Celniker S."/>
            <person name="Perrimon N."/>
        </authorList>
    </citation>
    <scope>NUCLEOTIDE SEQUENCE</scope>
    <source>
        <strain evidence="2">10N.222.48.A2</strain>
    </source>
</reference>
<dbReference type="EMBL" id="MDBP01000050">
    <property type="protein sequence ID" value="PMP12844.1"/>
    <property type="molecule type" value="Genomic_DNA"/>
</dbReference>
<reference evidence="2" key="3">
    <citation type="journal article" date="2018" name="Nature">
        <title>A major lineage of non-tailed dsDNA viruses as unrecognized killers of marine bacteria.</title>
        <authorList>
            <person name="Kauffman K.M."/>
            <person name="Hussain F.A."/>
            <person name="Yang J."/>
            <person name="Arevalo P."/>
            <person name="Brown J.M."/>
            <person name="Chang W.K."/>
            <person name="VanInsberghe D."/>
            <person name="Elsherbini J."/>
            <person name="Sharma R.S."/>
            <person name="Cutler M.B."/>
            <person name="Kelly L."/>
            <person name="Polz M.F."/>
        </authorList>
    </citation>
    <scope>NUCLEOTIDE SEQUENCE</scope>
    <source>
        <strain evidence="2">10N.222.48.A2</strain>
    </source>
</reference>
<evidence type="ECO:0000313" key="3">
    <source>
        <dbReference type="EMBL" id="TKG27265.1"/>
    </source>
</evidence>
<feature type="transmembrane region" description="Helical" evidence="1">
    <location>
        <begin position="15"/>
        <end position="39"/>
    </location>
</feature>
<name>A0A2N7NG48_9VIBR</name>
<sequence length="186" mass="21004">MLNEHNGEALKAARFINYVLTAVVLITALGTAGLSFALLSQNQAEKRTFVPPHIDRAFTISSDAVDEAYLSMMADWWIHLKFNVTPSNVKRQFNLLITYVPPKYWSGLQDKLMREAEFIIENDVTSFFEVDTLSINLNEMKIRVKGTLNKTIAGRTLDPEPVTYLLQADYSSGLIELHTIAQEIPL</sequence>
<evidence type="ECO:0000313" key="5">
    <source>
        <dbReference type="Proteomes" id="UP000308018"/>
    </source>
</evidence>
<protein>
    <submittedName>
        <fullName evidence="2">Type IV conjugative transfer system protein TraE</fullName>
    </submittedName>
</protein>
<reference evidence="3 5" key="4">
    <citation type="submission" date="2019-04" db="EMBL/GenBank/DDBJ databases">
        <title>A reverse ecology approach based on a biological definition of microbial populations.</title>
        <authorList>
            <person name="Arevalo P."/>
            <person name="Vaninsberghe D."/>
            <person name="Elsherbini J."/>
            <person name="Gore J."/>
            <person name="Polz M."/>
        </authorList>
    </citation>
    <scope>NUCLEOTIDE SEQUENCE [LARGE SCALE GENOMIC DNA]</scope>
    <source>
        <strain evidence="3 5">10N.222.45.A8</strain>
    </source>
</reference>
<dbReference type="Proteomes" id="UP000235579">
    <property type="component" value="Unassembled WGS sequence"/>
</dbReference>
<dbReference type="InterPro" id="IPR007973">
    <property type="entry name" value="Pilus_assembly_TraE"/>
</dbReference>
<comment type="caution">
    <text evidence="2">The sequence shown here is derived from an EMBL/GenBank/DDBJ whole genome shotgun (WGS) entry which is preliminary data.</text>
</comment>
<dbReference type="AlphaFoldDB" id="A0A2N7NG48"/>
<dbReference type="Pfam" id="PF05309">
    <property type="entry name" value="TraE"/>
    <property type="match status" value="1"/>
</dbReference>
<keyword evidence="1" id="KW-1133">Transmembrane helix</keyword>
<organism evidence="2 4">
    <name type="scientific">Vibrio tasmaniensis</name>
    <dbReference type="NCBI Taxonomy" id="212663"/>
    <lineage>
        <taxon>Bacteria</taxon>
        <taxon>Pseudomonadati</taxon>
        <taxon>Pseudomonadota</taxon>
        <taxon>Gammaproteobacteria</taxon>
        <taxon>Vibrionales</taxon>
        <taxon>Vibrionaceae</taxon>
        <taxon>Vibrio</taxon>
    </lineage>
</organism>